<reference evidence="6 7" key="1">
    <citation type="submission" date="2019-10" db="EMBL/GenBank/DDBJ databases">
        <title>Description of Paenibacillus pedi sp. nov.</title>
        <authorList>
            <person name="Carlier A."/>
            <person name="Qi S."/>
        </authorList>
    </citation>
    <scope>NUCLEOTIDE SEQUENCE [LARGE SCALE GENOMIC DNA]</scope>
    <source>
        <strain evidence="6 7">LMG 31457</strain>
    </source>
</reference>
<proteinExistence type="inferred from homology"/>
<protein>
    <recommendedName>
        <fullName evidence="2">Glycinamide ribonucleotide synthetase</fullName>
    </recommendedName>
    <alternativeName>
        <fullName evidence="3">Phosphoribosylglycinamide synthetase</fullName>
    </alternativeName>
</protein>
<dbReference type="SUPFAM" id="SSF51246">
    <property type="entry name" value="Rudiment single hybrid motif"/>
    <property type="match status" value="1"/>
</dbReference>
<dbReference type="PANTHER" id="PTHR43472">
    <property type="entry name" value="PHOSPHORIBOSYLAMINE--GLYCINE LIGASE"/>
    <property type="match status" value="1"/>
</dbReference>
<comment type="similarity">
    <text evidence="1">Belongs to the GARS family.</text>
</comment>
<evidence type="ECO:0000256" key="2">
    <source>
        <dbReference type="ARBA" id="ARBA00042242"/>
    </source>
</evidence>
<evidence type="ECO:0000256" key="1">
    <source>
        <dbReference type="ARBA" id="ARBA00038345"/>
    </source>
</evidence>
<dbReference type="Pfam" id="PF02843">
    <property type="entry name" value="GARS_C"/>
    <property type="match status" value="1"/>
</dbReference>
<dbReference type="SMART" id="SM01210">
    <property type="entry name" value="GARS_C"/>
    <property type="match status" value="1"/>
</dbReference>
<dbReference type="InterPro" id="IPR020560">
    <property type="entry name" value="PRibGlycinamide_synth_C-dom"/>
</dbReference>
<evidence type="ECO:0000313" key="6">
    <source>
        <dbReference type="EMBL" id="NOU99540.1"/>
    </source>
</evidence>
<dbReference type="InterPro" id="IPR000115">
    <property type="entry name" value="PRibGlycinamide_synth"/>
</dbReference>
<evidence type="ECO:0000256" key="3">
    <source>
        <dbReference type="ARBA" id="ARBA00042864"/>
    </source>
</evidence>
<feature type="domain" description="Phosphoribosylglycinamide synthetase C-domain" evidence="5">
    <location>
        <begin position="20"/>
        <end position="87"/>
    </location>
</feature>
<dbReference type="PANTHER" id="PTHR43472:SF1">
    <property type="entry name" value="PHOSPHORIBOSYLAMINE--GLYCINE LIGASE, CHLOROPLASTIC"/>
    <property type="match status" value="1"/>
</dbReference>
<feature type="region of interest" description="Disordered" evidence="4">
    <location>
        <begin position="1"/>
        <end position="30"/>
    </location>
</feature>
<dbReference type="Proteomes" id="UP000618579">
    <property type="component" value="Unassembled WGS sequence"/>
</dbReference>
<dbReference type="Gene3D" id="3.90.600.10">
    <property type="entry name" value="Phosphoribosylglycinamide synthetase, C-terminal domain"/>
    <property type="match status" value="1"/>
</dbReference>
<organism evidence="6 7">
    <name type="scientific">Paenibacillus planticolens</name>
    <dbReference type="NCBI Taxonomy" id="2654976"/>
    <lineage>
        <taxon>Bacteria</taxon>
        <taxon>Bacillati</taxon>
        <taxon>Bacillota</taxon>
        <taxon>Bacilli</taxon>
        <taxon>Bacillales</taxon>
        <taxon>Paenibacillaceae</taxon>
        <taxon>Paenibacillus</taxon>
    </lineage>
</organism>
<dbReference type="InterPro" id="IPR011054">
    <property type="entry name" value="Rudment_hybrid_motif"/>
</dbReference>
<evidence type="ECO:0000259" key="5">
    <source>
        <dbReference type="SMART" id="SM01210"/>
    </source>
</evidence>
<evidence type="ECO:0000313" key="7">
    <source>
        <dbReference type="Proteomes" id="UP000618579"/>
    </source>
</evidence>
<comment type="caution">
    <text evidence="6">The sequence shown here is derived from an EMBL/GenBank/DDBJ whole genome shotgun (WGS) entry which is preliminary data.</text>
</comment>
<evidence type="ECO:0000256" key="4">
    <source>
        <dbReference type="SAM" id="MobiDB-lite"/>
    </source>
</evidence>
<dbReference type="EMBL" id="WHNZ01000013">
    <property type="protein sequence ID" value="NOU99540.1"/>
    <property type="molecule type" value="Genomic_DNA"/>
</dbReference>
<keyword evidence="7" id="KW-1185">Reference proteome</keyword>
<name>A0ABX1ZHL7_9BACL</name>
<gene>
    <name evidence="6" type="ORF">GC097_05815</name>
</gene>
<accession>A0ABX1ZHL7</accession>
<sequence>MNWEGALNQKRRFHSRSERERNRDGKEGEPFKGGCMKWQIVTNGGRVLGITGIGKDIVEARQKAYADADRIHFGGKHYRTDIAMKAFLRERAVFFVICRRVEVTYLSRLGYICLYFYTHTRWPGGRR</sequence>
<dbReference type="InterPro" id="IPR037123">
    <property type="entry name" value="PRibGlycinamide_synth_C_sf"/>
</dbReference>
<feature type="compositionally biased region" description="Basic and acidic residues" evidence="4">
    <location>
        <begin position="15"/>
        <end position="30"/>
    </location>
</feature>